<proteinExistence type="predicted"/>
<comment type="caution">
    <text evidence="1">The sequence shown here is derived from an EMBL/GenBank/DDBJ whole genome shotgun (WGS) entry which is preliminary data.</text>
</comment>
<accession>A0A8K0TUB3</accession>
<name>A0A8K0TUB3_9PEZI</name>
<evidence type="ECO:0000313" key="1">
    <source>
        <dbReference type="EMBL" id="KAH7374786.1"/>
    </source>
</evidence>
<gene>
    <name evidence="1" type="ORF">B0T11DRAFT_269174</name>
</gene>
<dbReference type="AlphaFoldDB" id="A0A8K0TUB3"/>
<keyword evidence="2" id="KW-1185">Reference proteome</keyword>
<organism evidence="1 2">
    <name type="scientific">Plectosphaerella cucumerina</name>
    <dbReference type="NCBI Taxonomy" id="40658"/>
    <lineage>
        <taxon>Eukaryota</taxon>
        <taxon>Fungi</taxon>
        <taxon>Dikarya</taxon>
        <taxon>Ascomycota</taxon>
        <taxon>Pezizomycotina</taxon>
        <taxon>Sordariomycetes</taxon>
        <taxon>Hypocreomycetidae</taxon>
        <taxon>Glomerellales</taxon>
        <taxon>Plectosphaerellaceae</taxon>
        <taxon>Plectosphaerella</taxon>
    </lineage>
</organism>
<evidence type="ECO:0000313" key="2">
    <source>
        <dbReference type="Proteomes" id="UP000813385"/>
    </source>
</evidence>
<reference evidence="1" key="1">
    <citation type="journal article" date="2021" name="Nat. Commun.">
        <title>Genetic determinants of endophytism in the Arabidopsis root mycobiome.</title>
        <authorList>
            <person name="Mesny F."/>
            <person name="Miyauchi S."/>
            <person name="Thiergart T."/>
            <person name="Pickel B."/>
            <person name="Atanasova L."/>
            <person name="Karlsson M."/>
            <person name="Huettel B."/>
            <person name="Barry K.W."/>
            <person name="Haridas S."/>
            <person name="Chen C."/>
            <person name="Bauer D."/>
            <person name="Andreopoulos W."/>
            <person name="Pangilinan J."/>
            <person name="LaButti K."/>
            <person name="Riley R."/>
            <person name="Lipzen A."/>
            <person name="Clum A."/>
            <person name="Drula E."/>
            <person name="Henrissat B."/>
            <person name="Kohler A."/>
            <person name="Grigoriev I.V."/>
            <person name="Martin F.M."/>
            <person name="Hacquard S."/>
        </authorList>
    </citation>
    <scope>NUCLEOTIDE SEQUENCE</scope>
    <source>
        <strain evidence="1">MPI-CAGE-AT-0016</strain>
    </source>
</reference>
<sequence>MVVDGRNAGHVLGGGRTKNALVVLDGWLLVLSLHIALRGRVCVLRLGHVLEPLHVLCSADPRRPHVAVGAKCRLGLLVLLHIPLRGGLNNLLQVFAGVGVDGAAAVLVDILLVHLDLLRHGNIVPPSLDELGQEVLAVQNFILVPLLLTRLEQAAFEADHLVHGSDAVADVCGRLGGIIPGLGGPVLGPEGRITPFVARGGTDRAGNAGARSKVSNGRVVALTVLFEVLLGQEDTIGGTDLSCLLAAQEPGKRRFVAVHTCIRVQDSI</sequence>
<dbReference type="EMBL" id="JAGPXD010000001">
    <property type="protein sequence ID" value="KAH7374786.1"/>
    <property type="molecule type" value="Genomic_DNA"/>
</dbReference>
<protein>
    <submittedName>
        <fullName evidence="1">Uncharacterized protein</fullName>
    </submittedName>
</protein>
<dbReference type="Proteomes" id="UP000813385">
    <property type="component" value="Unassembled WGS sequence"/>
</dbReference>